<evidence type="ECO:0007829" key="3">
    <source>
        <dbReference type="PeptideAtlas" id="A0A6Q8PFI5"/>
    </source>
</evidence>
<dbReference type="Ensembl" id="ENST00000497892.6">
    <property type="protein sequence ID" value="ENSP00000501805.1"/>
    <property type="gene ID" value="ENSG00000049167.16"/>
</dbReference>
<dbReference type="SMR" id="A0A6Q8PFI5"/>
<dbReference type="OrthoDB" id="361494at2759"/>
<dbReference type="Bgee" id="ENSG00000049167">
    <property type="expression patterns" value="Expressed in adrenal tissue and 136 other cell types or tissues"/>
</dbReference>
<dbReference type="AlphaFoldDB" id="A0A6Q8PFI5"/>
<dbReference type="EMBL" id="AC022445">
    <property type="status" value="NOT_ANNOTATED_CDS"/>
    <property type="molecule type" value="Genomic_DNA"/>
</dbReference>
<evidence type="ECO:0000313" key="2">
    <source>
        <dbReference type="Proteomes" id="UP000005640"/>
    </source>
</evidence>
<dbReference type="Gene3D" id="2.130.10.10">
    <property type="entry name" value="YVTN repeat-like/Quinoprotein amine dehydrogenase"/>
    <property type="match status" value="1"/>
</dbReference>
<evidence type="ECO:0000313" key="1">
    <source>
        <dbReference type="Ensembl" id="ENSP00000501805.1"/>
    </source>
</evidence>
<reference evidence="1" key="4">
    <citation type="submission" date="2025-08" db="UniProtKB">
        <authorList>
            <consortium name="Ensembl"/>
        </authorList>
    </citation>
    <scope>IDENTIFICATION</scope>
</reference>
<evidence type="ECO:0007829" key="4">
    <source>
        <dbReference type="ProteomicsDB" id="A0A6Q8PFI5"/>
    </source>
</evidence>
<dbReference type="Ensembl" id="ENST00000497892.6">
    <property type="protein sequence ID" value="ENSP00000501805.1"/>
    <property type="gene ID" value="ENSG00000049167.17"/>
</dbReference>
<name>A0A6Q8PFI5_HUMAN</name>
<dbReference type="EMBL" id="AC104113">
    <property type="status" value="NOT_ANNOTATED_CDS"/>
    <property type="molecule type" value="Genomic_DNA"/>
</dbReference>
<dbReference type="PANTHER" id="PTHR46202:SF1">
    <property type="entry name" value="DNA EXCISION REPAIR PROTEIN ERCC-8"/>
    <property type="match status" value="1"/>
</dbReference>
<dbReference type="OpenTargets" id="ENSG00000049167"/>
<proteinExistence type="evidence at protein level"/>
<dbReference type="PANTHER" id="PTHR46202">
    <property type="entry name" value="DNA EXCISION REPAIR PROTEIN ERCC-8"/>
    <property type="match status" value="1"/>
</dbReference>
<dbReference type="GeneTree" id="ENSGT00390000009065"/>
<dbReference type="ExpressionAtlas" id="A0A6Q8PFI5">
    <property type="expression patterns" value="baseline and differential"/>
</dbReference>
<dbReference type="GO" id="GO:0006283">
    <property type="term" value="P:transcription-coupled nucleotide-excision repair"/>
    <property type="evidence" value="ECO:0007669"/>
    <property type="project" value="InterPro"/>
</dbReference>
<dbReference type="Proteomes" id="UP000005640">
    <property type="component" value="Chromosome 5"/>
</dbReference>
<reference evidence="1" key="5">
    <citation type="submission" date="2025-09" db="UniProtKB">
        <authorList>
            <consortium name="Ensembl"/>
        </authorList>
    </citation>
    <scope>IDENTIFICATION</scope>
</reference>
<reference evidence="1 2" key="1">
    <citation type="journal article" date="2001" name="Nature">
        <title>Initial sequencing and analysis of the human genome.</title>
        <authorList>
            <consortium name="International Human Genome Sequencing Consortium"/>
            <person name="Lander E.S."/>
            <person name="Linton L.M."/>
            <person name="Birren B."/>
            <person name="Nusbaum C."/>
            <person name="Zody M.C."/>
            <person name="Baldwin J."/>
            <person name="Devon K."/>
            <person name="Dewar K."/>
            <person name="Doyle M."/>
            <person name="FitzHugh W."/>
            <person name="Funke R."/>
            <person name="Gage D."/>
            <person name="Harris K."/>
            <person name="Heaford A."/>
            <person name="Howland J."/>
            <person name="Kann L."/>
            <person name="Lehoczky J."/>
            <person name="LeVine R."/>
            <person name="McEwan P."/>
            <person name="McKernan K."/>
            <person name="Meldrim J."/>
            <person name="Mesirov J.P."/>
            <person name="Miranda C."/>
            <person name="Morris W."/>
            <person name="Naylor J."/>
            <person name="Raymond C."/>
            <person name="Rosetti M."/>
            <person name="Santos R."/>
            <person name="Sheridan A."/>
            <person name="Sougnez C."/>
            <person name="Stange-Thomann N."/>
            <person name="Stojanovic N."/>
            <person name="Subramanian A."/>
            <person name="Wyman D."/>
            <person name="Rogers J."/>
            <person name="Sulston J."/>
            <person name="Ainscough R."/>
            <person name="Beck S."/>
            <person name="Bentley D."/>
            <person name="Burton J."/>
            <person name="Clee C."/>
            <person name="Carter N."/>
            <person name="Coulson A."/>
            <person name="Deadman R."/>
            <person name="Deloukas P."/>
            <person name="Dunham A."/>
            <person name="Dunham I."/>
            <person name="Durbin R."/>
            <person name="French L."/>
            <person name="Grafham D."/>
            <person name="Gregory S."/>
            <person name="Hubbard T."/>
            <person name="Humphray S."/>
            <person name="Hunt A."/>
            <person name="Jones M."/>
            <person name="Lloyd C."/>
            <person name="McMurray A."/>
            <person name="Matthews L."/>
            <person name="Mercer S."/>
            <person name="Milne S."/>
            <person name="Mullikin J.C."/>
            <person name="Mungall A."/>
            <person name="Plumb R."/>
            <person name="Ross M."/>
            <person name="Shownkeen R."/>
            <person name="Sims S."/>
            <person name="Waterston R.H."/>
            <person name="Wilson R.K."/>
            <person name="Hillier L.W."/>
            <person name="McPherson J.D."/>
            <person name="Marra M.A."/>
            <person name="Mardis E.R."/>
            <person name="Fulton L.A."/>
            <person name="Chinwalla A.T."/>
            <person name="Pepin K.H."/>
            <person name="Gish W.R."/>
            <person name="Chissoe S.L."/>
            <person name="Wendl M.C."/>
            <person name="Delehaunty K.D."/>
            <person name="Miner T.L."/>
            <person name="Delehaunty A."/>
            <person name="Kramer J.B."/>
            <person name="Cook L.L."/>
            <person name="Fulton R.S."/>
            <person name="Johnson D.L."/>
            <person name="Minx P.J."/>
            <person name="Clifton S.W."/>
            <person name="Hawkins T."/>
            <person name="Branscomb E."/>
            <person name="Predki P."/>
            <person name="Richardson P."/>
            <person name="Wenning S."/>
            <person name="Slezak T."/>
            <person name="Doggett N."/>
            <person name="Cheng J.F."/>
            <person name="Olsen A."/>
            <person name="Lucas S."/>
            <person name="Elkin C."/>
            <person name="Uberbacher E."/>
            <person name="Frazier M."/>
            <person name="Gibbs R.A."/>
            <person name="Muzny D.M."/>
            <person name="Scherer S.E."/>
            <person name="Bouck J.B."/>
            <person name="Sodergren E.J."/>
            <person name="Worley K.C."/>
            <person name="Rives C.M."/>
            <person name="Gorrell J.H."/>
            <person name="Metzker M.L."/>
            <person name="Naylor S.L."/>
            <person name="Kucherlapati R.S."/>
            <person name="Nelson D.L."/>
            <person name="Weinstock G.M."/>
            <person name="Sakaki Y."/>
            <person name="Fujiyama A."/>
            <person name="Hattori M."/>
            <person name="Yada T."/>
            <person name="Toyoda A."/>
            <person name="Itoh T."/>
            <person name="Kawagoe C."/>
            <person name="Watanabe H."/>
            <person name="Totoki Y."/>
            <person name="Taylor T."/>
            <person name="Weissenbach J."/>
            <person name="Heilig R."/>
            <person name="Saurin W."/>
            <person name="Artiguenave F."/>
            <person name="Brottier P."/>
            <person name="Bruls T."/>
            <person name="Pelletier E."/>
            <person name="Robert C."/>
            <person name="Wincker P."/>
            <person name="Smith D.R."/>
            <person name="Doucette-Stamm L."/>
            <person name="Rubenfield M."/>
            <person name="Weinstock K."/>
            <person name="Lee H.M."/>
            <person name="Dubois J."/>
            <person name="Rosenthal A."/>
            <person name="Platzer M."/>
            <person name="Nyakatura G."/>
            <person name="Taudien S."/>
            <person name="Rump A."/>
            <person name="Yang H."/>
            <person name="Yu J."/>
            <person name="Wang J."/>
            <person name="Huang G."/>
            <person name="Gu J."/>
            <person name="Hood L."/>
            <person name="Rowen L."/>
            <person name="Madan A."/>
            <person name="Qin S."/>
            <person name="Davis R.W."/>
            <person name="Federspiel N.A."/>
            <person name="Abola A.P."/>
            <person name="Proctor M.J."/>
            <person name="Myers R.M."/>
            <person name="Schmutz J."/>
            <person name="Dickson M."/>
            <person name="Grimwood J."/>
            <person name="Cox D.R."/>
            <person name="Olson M.V."/>
            <person name="Kaul R."/>
            <person name="Raymond C."/>
            <person name="Shimizu N."/>
            <person name="Kawasaki K."/>
            <person name="Minoshima S."/>
            <person name="Evans G.A."/>
            <person name="Athanasiou M."/>
            <person name="Schultz R."/>
            <person name="Roe B.A."/>
            <person name="Chen F."/>
            <person name="Pan H."/>
            <person name="Ramser J."/>
            <person name="Lehrach H."/>
            <person name="Reinhardt R."/>
            <person name="McCombie W.R."/>
            <person name="de la Bastide M."/>
            <person name="Dedhia N."/>
            <person name="Blocker H."/>
            <person name="Hornischer K."/>
            <person name="Nordsiek G."/>
            <person name="Agarwala R."/>
            <person name="Aravind L."/>
            <person name="Bailey J.A."/>
            <person name="Bateman A."/>
            <person name="Batzoglou S."/>
            <person name="Birney E."/>
            <person name="Bork P."/>
            <person name="Brown D.G."/>
            <person name="Burge C.B."/>
            <person name="Cerutti L."/>
            <person name="Chen H.C."/>
            <person name="Church D."/>
            <person name="Clamp M."/>
            <person name="Copley R.R."/>
            <person name="Doerks T."/>
            <person name="Eddy S.R."/>
            <person name="Eichler E.E."/>
            <person name="Furey T.S."/>
            <person name="Galagan J."/>
            <person name="Gilbert J.G."/>
            <person name="Harmon C."/>
            <person name="Hayashizaki Y."/>
            <person name="Haussler D."/>
            <person name="Hermjakob H."/>
            <person name="Hokamp K."/>
            <person name="Jang W."/>
            <person name="Johnson L.S."/>
            <person name="Jones T.A."/>
            <person name="Kasif S."/>
            <person name="Kaspryzk A."/>
            <person name="Kennedy S."/>
            <person name="Kent W.J."/>
            <person name="Kitts P."/>
            <person name="Koonin E.V."/>
            <person name="Korf I."/>
            <person name="Kulp D."/>
            <person name="Lancet D."/>
            <person name="Lowe T.M."/>
            <person name="McLysaght A."/>
            <person name="Mikkelsen T."/>
            <person name="Moran J.V."/>
            <person name="Mulder N."/>
            <person name="Pollara V.J."/>
            <person name="Ponting C.P."/>
            <person name="Schuler G."/>
            <person name="Schultz J."/>
            <person name="Slater G."/>
            <person name="Smit A.F."/>
            <person name="Stupka E."/>
            <person name="Szustakowski J."/>
            <person name="Thierry-Mieg D."/>
            <person name="Thierry-Mieg J."/>
            <person name="Wagner L."/>
            <person name="Wallis J."/>
            <person name="Wheeler R."/>
            <person name="Williams A."/>
            <person name="Wolf Y.I."/>
            <person name="Wolfe K.H."/>
            <person name="Yang S.P."/>
            <person name="Yeh R.F."/>
            <person name="Collins F."/>
            <person name="Guyer M.S."/>
            <person name="Peterson J."/>
            <person name="Felsenfeld A."/>
            <person name="Wetterstrand K.A."/>
            <person name="Patrinos A."/>
            <person name="Morgan M.J."/>
            <person name="de Jong P."/>
            <person name="Catanese J.J."/>
            <person name="Osoegawa K."/>
            <person name="Shizuya H."/>
            <person name="Choi S."/>
            <person name="Chen Y.J."/>
        </authorList>
    </citation>
    <scope>NUCLEOTIDE SEQUENCE [LARGE SCALE GENOMIC DNA]</scope>
</reference>
<reference evidence="1 2" key="2">
    <citation type="journal article" date="2004" name="Nature">
        <title>The DNA sequence and comparative analysis of human chromosome 5.</title>
        <authorList>
            <person name="Schmutz J."/>
            <person name="Martin J."/>
            <person name="Terry A."/>
            <person name="Couronne O."/>
            <person name="Grimwood J."/>
            <person name="Lowry S."/>
            <person name="Gordon L.A."/>
            <person name="Scott D."/>
            <person name="Xie G."/>
            <person name="Huang W."/>
            <person name="Hellsten U."/>
            <person name="Tran-Gyamfi M."/>
            <person name="She X."/>
            <person name="Prabhakar S."/>
            <person name="Aerts A."/>
            <person name="Altherr M."/>
            <person name="Bajorek E."/>
            <person name="Black S."/>
            <person name="Branscomb E."/>
            <person name="Caoile C."/>
            <person name="Challacombe J.F."/>
            <person name="Chan Y.M."/>
            <person name="Denys M."/>
            <person name="Detter J.C."/>
            <person name="Escobar J."/>
            <person name="Flowers D."/>
            <person name="Fotopulos D."/>
            <person name="Glavina T."/>
            <person name="Gomez M."/>
            <person name="Gonzales E."/>
            <person name="Goodstein D."/>
            <person name="Grigoriev I."/>
            <person name="Groza M."/>
            <person name="Hammon N."/>
            <person name="Hawkins T."/>
            <person name="Haydu L."/>
            <person name="Israni S."/>
            <person name="Jett J."/>
            <person name="Kadner K."/>
            <person name="Kimball H."/>
            <person name="Kobayashi A."/>
            <person name="Lopez F."/>
            <person name="Lou Y."/>
            <person name="Martinez D."/>
            <person name="Medina C."/>
            <person name="Morgan J."/>
            <person name="Nandkeshwar R."/>
            <person name="Noonan J.P."/>
            <person name="Pitluck S."/>
            <person name="Pollard M."/>
            <person name="Predki P."/>
            <person name="Priest J."/>
            <person name="Ramirez L."/>
            <person name="Retterer J."/>
            <person name="Rodriguez A."/>
            <person name="Rogers S."/>
            <person name="Salamov A."/>
            <person name="Salazar A."/>
            <person name="Thayer N."/>
            <person name="Tice H."/>
            <person name="Tsai M."/>
            <person name="Ustaszewska A."/>
            <person name="Vo N."/>
            <person name="Wheeler J."/>
            <person name="Wu K."/>
            <person name="Yang J."/>
            <person name="Dickson M."/>
            <person name="Cheng J.F."/>
            <person name="Eichler E.E."/>
            <person name="Olsen A."/>
            <person name="Pennacchio L.A."/>
            <person name="Rokhsar D.S."/>
            <person name="Richardson P."/>
            <person name="Lucas S.M."/>
            <person name="Myers R.M."/>
            <person name="Rubin E.M."/>
        </authorList>
    </citation>
    <scope>NUCLEOTIDE SEQUENCE [LARGE SCALE GENOMIC DNA]</scope>
</reference>
<reference evidence="1 2" key="3">
    <citation type="journal article" date="2004" name="Nature">
        <title>Finishing the euchromatic sequence of the human genome.</title>
        <authorList>
            <consortium name="International Human Genome Sequencing Consortium"/>
        </authorList>
    </citation>
    <scope>NUCLEOTIDE SEQUENCE [LARGE SCALE GENOMIC DNA]</scope>
</reference>
<dbReference type="InterPro" id="IPR015943">
    <property type="entry name" value="WD40/YVTN_repeat-like_dom_sf"/>
</dbReference>
<keyword evidence="2" id="KW-1185">Reference proteome</keyword>
<keyword evidence="3 4" id="KW-1267">Proteomics identification</keyword>
<dbReference type="InterPro" id="IPR042238">
    <property type="entry name" value="Rad28/ERCC8/Ckn1/ATCSA-1"/>
</dbReference>
<accession>A0A6Q8PFI5</accession>
<dbReference type="HGNC" id="HGNC:3439">
    <property type="gene designation" value="ERCC8"/>
</dbReference>
<protein>
    <submittedName>
        <fullName evidence="1">ERCC excision repair 8, CSA ubiquitin ligase complex subunit</fullName>
    </submittedName>
</protein>
<gene>
    <name evidence="1" type="primary">ERCC8</name>
</gene>
<organism evidence="1 2">
    <name type="scientific">Homo sapiens</name>
    <name type="common">Human</name>
    <dbReference type="NCBI Taxonomy" id="9606"/>
    <lineage>
        <taxon>Eukaryota</taxon>
        <taxon>Metazoa</taxon>
        <taxon>Chordata</taxon>
        <taxon>Craniata</taxon>
        <taxon>Vertebrata</taxon>
        <taxon>Euteleostomi</taxon>
        <taxon>Mammalia</taxon>
        <taxon>Eutheria</taxon>
        <taxon>Euarchontoglires</taxon>
        <taxon>Primates</taxon>
        <taxon>Haplorrhini</taxon>
        <taxon>Catarrhini</taxon>
        <taxon>Hominidae</taxon>
        <taxon>Homo</taxon>
    </lineage>
</organism>
<sequence length="92" mass="10582">MLGFLSARQTGLEDPLRLRRAESTRRVLGLELNKDRDVERIHGGGINTLDIEPVEGRYHSLGINQRMKSFNQNDKRDSNLRIDACYQVVQMV</sequence>
<dbReference type="MassIVE" id="A0A6Q8PFI5"/>